<evidence type="ECO:0000313" key="3">
    <source>
        <dbReference type="Proteomes" id="UP000524246"/>
    </source>
</evidence>
<proteinExistence type="predicted"/>
<evidence type="ECO:0000256" key="1">
    <source>
        <dbReference type="SAM" id="Phobius"/>
    </source>
</evidence>
<gene>
    <name evidence="2" type="ORF">GYA55_03560</name>
</gene>
<dbReference type="AlphaFoldDB" id="A0A7X9FQX4"/>
<feature type="transmembrane region" description="Helical" evidence="1">
    <location>
        <begin position="88"/>
        <end position="107"/>
    </location>
</feature>
<comment type="caution">
    <text evidence="2">The sequence shown here is derived from an EMBL/GenBank/DDBJ whole genome shotgun (WGS) entry which is preliminary data.</text>
</comment>
<keyword evidence="1" id="KW-0812">Transmembrane</keyword>
<organism evidence="2 3">
    <name type="scientific">SAR324 cluster bacterium</name>
    <dbReference type="NCBI Taxonomy" id="2024889"/>
    <lineage>
        <taxon>Bacteria</taxon>
        <taxon>Deltaproteobacteria</taxon>
        <taxon>SAR324 cluster</taxon>
    </lineage>
</organism>
<keyword evidence="1" id="KW-0472">Membrane</keyword>
<evidence type="ECO:0000313" key="2">
    <source>
        <dbReference type="EMBL" id="NMC62223.1"/>
    </source>
</evidence>
<feature type="transmembrane region" description="Helical" evidence="1">
    <location>
        <begin position="28"/>
        <end position="51"/>
    </location>
</feature>
<accession>A0A7X9FQX4</accession>
<sequence length="145" mass="16220">AKKVWNSSPVLAARSIIRDTFRLIHKNFVPIGIGVLICYFFPLLGCAVASIPVCNWISKRFNLSPVTTLAIGFGVMSTLHWIFSFSPIIIYTLAIYAVWTDYDALWAEYERRKKQALDFIAQQRAKLTASSETPHVVSITAPSAV</sequence>
<feature type="transmembrane region" description="Helical" evidence="1">
    <location>
        <begin position="63"/>
        <end position="82"/>
    </location>
</feature>
<reference evidence="2 3" key="1">
    <citation type="journal article" date="2020" name="Biotechnol. Biofuels">
        <title>New insights from the biogas microbiome by comprehensive genome-resolved metagenomics of nearly 1600 species originating from multiple anaerobic digesters.</title>
        <authorList>
            <person name="Campanaro S."/>
            <person name="Treu L."/>
            <person name="Rodriguez-R L.M."/>
            <person name="Kovalovszki A."/>
            <person name="Ziels R.M."/>
            <person name="Maus I."/>
            <person name="Zhu X."/>
            <person name="Kougias P.G."/>
            <person name="Basile A."/>
            <person name="Luo G."/>
            <person name="Schluter A."/>
            <person name="Konstantinidis K.T."/>
            <person name="Angelidaki I."/>
        </authorList>
    </citation>
    <scope>NUCLEOTIDE SEQUENCE [LARGE SCALE GENOMIC DNA]</scope>
    <source>
        <strain evidence="2">AS27yjCOA_65</strain>
    </source>
</reference>
<dbReference type="Proteomes" id="UP000524246">
    <property type="component" value="Unassembled WGS sequence"/>
</dbReference>
<keyword evidence="1" id="KW-1133">Transmembrane helix</keyword>
<name>A0A7X9FQX4_9DELT</name>
<feature type="non-terminal residue" evidence="2">
    <location>
        <position position="1"/>
    </location>
</feature>
<dbReference type="EMBL" id="JAAZON010000139">
    <property type="protein sequence ID" value="NMC62223.1"/>
    <property type="molecule type" value="Genomic_DNA"/>
</dbReference>
<protein>
    <submittedName>
        <fullName evidence="2">Uncharacterized protein</fullName>
    </submittedName>
</protein>